<keyword evidence="2" id="KW-1185">Reference proteome</keyword>
<evidence type="ECO:0000313" key="1">
    <source>
        <dbReference type="EMBL" id="MDG9698644.1"/>
    </source>
</evidence>
<dbReference type="RefSeq" id="WP_279523686.1">
    <property type="nucleotide sequence ID" value="NZ_JARVII010000003.1"/>
</dbReference>
<evidence type="ECO:0008006" key="3">
    <source>
        <dbReference type="Google" id="ProtNLM"/>
    </source>
</evidence>
<accession>A0AAW6RJE0</accession>
<comment type="caution">
    <text evidence="1">The sequence shown here is derived from an EMBL/GenBank/DDBJ whole genome shotgun (WGS) entry which is preliminary data.</text>
</comment>
<organism evidence="1 2">
    <name type="scientific">Ottowia cancrivicina</name>
    <dbReference type="NCBI Taxonomy" id="3040346"/>
    <lineage>
        <taxon>Bacteria</taxon>
        <taxon>Pseudomonadati</taxon>
        <taxon>Pseudomonadota</taxon>
        <taxon>Betaproteobacteria</taxon>
        <taxon>Burkholderiales</taxon>
        <taxon>Comamonadaceae</taxon>
        <taxon>Ottowia</taxon>
    </lineage>
</organism>
<sequence>MPHLIIADAHRASILPLPVDDSAPLPSGARLPPLACPWAARLPRLAALLRRMQVQARYLLADDAPLTPLELAQALAYGLPHAADDPACIPWAAFETGAVGVPCAWFTPCQWLLGMDHALLADPAALALPSEQAHALREAVAPLLAEAGMTLLADSTPQPPYLRWLAQGEPLRRLPTCTLARACQQRLTPSLLPRLPAALMRLQSEIQMLLQTHPINTAREAAGQPPVNALWISGAGVIDAPWAAHADVQTFTLLRDLPSYAAGPDVAACWQAADAACAPLLHQPGARLTLCTANACLTLTPAPRHWLLRLLGR</sequence>
<protein>
    <recommendedName>
        <fullName evidence="3">Phosphoglycerate mutase</fullName>
    </recommendedName>
</protein>
<gene>
    <name evidence="1" type="ORF">QB898_02740</name>
</gene>
<dbReference type="AlphaFoldDB" id="A0AAW6RJE0"/>
<name>A0AAW6RJE0_9BURK</name>
<dbReference type="Proteomes" id="UP001237156">
    <property type="component" value="Unassembled WGS sequence"/>
</dbReference>
<evidence type="ECO:0000313" key="2">
    <source>
        <dbReference type="Proteomes" id="UP001237156"/>
    </source>
</evidence>
<proteinExistence type="predicted"/>
<reference evidence="1 2" key="1">
    <citation type="submission" date="2023-04" db="EMBL/GenBank/DDBJ databases">
        <title>Ottowia paracancer sp. nov., isolated from human stomach.</title>
        <authorList>
            <person name="Song Y."/>
        </authorList>
    </citation>
    <scope>NUCLEOTIDE SEQUENCE [LARGE SCALE GENOMIC DNA]</scope>
    <source>
        <strain evidence="1 2">10c7w1</strain>
    </source>
</reference>
<dbReference type="EMBL" id="JARVII010000003">
    <property type="protein sequence ID" value="MDG9698644.1"/>
    <property type="molecule type" value="Genomic_DNA"/>
</dbReference>